<protein>
    <submittedName>
        <fullName evidence="8">E3 UFM1-protein ligase 1</fullName>
    </submittedName>
</protein>
<dbReference type="GO" id="GO:0034976">
    <property type="term" value="P:response to endoplasmic reticulum stress"/>
    <property type="evidence" value="ECO:0007669"/>
    <property type="project" value="TreeGrafter"/>
</dbReference>
<evidence type="ECO:0000259" key="5">
    <source>
        <dbReference type="Pfam" id="PF09743"/>
    </source>
</evidence>
<proteinExistence type="inferred from homology"/>
<feature type="region of interest" description="Disordered" evidence="4">
    <location>
        <begin position="349"/>
        <end position="369"/>
    </location>
</feature>
<keyword evidence="3" id="KW-0833">Ubl conjugation pathway</keyword>
<dbReference type="InterPro" id="IPR056580">
    <property type="entry name" value="Ufl1_dom"/>
</dbReference>
<dbReference type="Proteomes" id="UP000823405">
    <property type="component" value="Unassembled WGS sequence"/>
</dbReference>
<keyword evidence="8" id="KW-0436">Ligase</keyword>
<dbReference type="GO" id="GO:0061666">
    <property type="term" value="F:UFM1 ligase activity"/>
    <property type="evidence" value="ECO:0007669"/>
    <property type="project" value="InterPro"/>
</dbReference>
<comment type="similarity">
    <text evidence="1">Belongs to the UFL1 family.</text>
</comment>
<accession>A0A9P6R7X3</accession>
<reference evidence="8" key="1">
    <citation type="journal article" date="2020" name="Fungal Divers.">
        <title>Resolving the Mortierellaceae phylogeny through synthesis of multi-gene phylogenetics and phylogenomics.</title>
        <authorList>
            <person name="Vandepol N."/>
            <person name="Liber J."/>
            <person name="Desiro A."/>
            <person name="Na H."/>
            <person name="Kennedy M."/>
            <person name="Barry K."/>
            <person name="Grigoriev I.V."/>
            <person name="Miller A.N."/>
            <person name="O'Donnell K."/>
            <person name="Stajich J.E."/>
            <person name="Bonito G."/>
        </authorList>
    </citation>
    <scope>NUCLEOTIDE SEQUENCE</scope>
    <source>
        <strain evidence="8">NVP60</strain>
    </source>
</reference>
<evidence type="ECO:0000256" key="3">
    <source>
        <dbReference type="ARBA" id="ARBA00022786"/>
    </source>
</evidence>
<evidence type="ECO:0000259" key="6">
    <source>
        <dbReference type="Pfam" id="PF23659"/>
    </source>
</evidence>
<dbReference type="AlphaFoldDB" id="A0A9P6R7X3"/>
<feature type="domain" description="E3 UFM1-protein ligase 1-like" evidence="6">
    <location>
        <begin position="571"/>
        <end position="631"/>
    </location>
</feature>
<dbReference type="GO" id="GO:0005789">
    <property type="term" value="C:endoplasmic reticulum membrane"/>
    <property type="evidence" value="ECO:0007669"/>
    <property type="project" value="TreeGrafter"/>
</dbReference>
<dbReference type="Pfam" id="PF25870">
    <property type="entry name" value="WHD_UFL1_5th"/>
    <property type="match status" value="1"/>
</dbReference>
<dbReference type="GO" id="GO:0016874">
    <property type="term" value="F:ligase activity"/>
    <property type="evidence" value="ECO:0007669"/>
    <property type="project" value="UniProtKB-KW"/>
</dbReference>
<dbReference type="EMBL" id="JAAAIN010000658">
    <property type="protein sequence ID" value="KAG0311959.1"/>
    <property type="molecule type" value="Genomic_DNA"/>
</dbReference>
<comment type="caution">
    <text evidence="8">The sequence shown here is derived from an EMBL/GenBank/DDBJ whole genome shotgun (WGS) entry which is preliminary data.</text>
</comment>
<gene>
    <name evidence="8" type="primary">UFL1</name>
    <name evidence="8" type="ORF">BGZ97_011528</name>
</gene>
<name>A0A9P6R7X3_9FUNG</name>
<feature type="compositionally biased region" description="Acidic residues" evidence="4">
    <location>
        <begin position="538"/>
        <end position="553"/>
    </location>
</feature>
<feature type="region of interest" description="Disordered" evidence="4">
    <location>
        <begin position="538"/>
        <end position="560"/>
    </location>
</feature>
<feature type="region of interest" description="Disordered" evidence="4">
    <location>
        <begin position="452"/>
        <end position="483"/>
    </location>
</feature>
<dbReference type="InterPro" id="IPR056579">
    <property type="entry name" value="Ufl1_N"/>
</dbReference>
<feature type="compositionally biased region" description="Low complexity" evidence="4">
    <location>
        <begin position="466"/>
        <end position="478"/>
    </location>
</feature>
<evidence type="ECO:0000259" key="7">
    <source>
        <dbReference type="Pfam" id="PF25041"/>
    </source>
</evidence>
<dbReference type="PANTHER" id="PTHR31057">
    <property type="entry name" value="E3 UFM1-PROTEIN LIGASE 1"/>
    <property type="match status" value="1"/>
</dbReference>
<dbReference type="Pfam" id="PF25041">
    <property type="entry name" value="UFL1_C"/>
    <property type="match status" value="1"/>
</dbReference>
<dbReference type="InterPro" id="IPR018611">
    <property type="entry name" value="Ufl1"/>
</dbReference>
<sequence>MSATIWKTLFGQADNPEDLKGQETLSEEACGDLIHSLARLGYLSDIVASLDGKAFITHEQLDSDILSLLDKRNGRVSVLDLPRALNANSSDIQDRIQALIRSRPGRLFHIQDELVKLEYLQEMTTQLNEELSQRGFLTALEVSRKFKFGIDFVRQFLKDRVGSTIPGQWDTVDRGLVVAAWFHDQEKATLLKTLHQLNEPTSLASLRARNVVQEQLMYGLCDTLAKETGLPGTFKGVGDQGTFVPQPYEQQQTDWIETFFKDNGFIELDAVKKRGVADPKAYMVTNHPTALLLETQAVKESIWSIIDASVEDTIANLSWIDIKPLVPSPLTKEDISRLLQQLPSLAEPTSRIPIAPEQDPSLTGLNGGSPQETLVIQDSIVVTSGQFQKCLLRMGPLLDRKAKALLSWRLSFGNTNNDDDLAGGGGQDTDDVLSTDGASLRALLDQAAALAGQAGGGQGSRKSQKGKQTQQQQQQGAKADGKKQLRDFLTIQDVKEEIRKMEPDFDSAVVNATAGILYKDLLQNLKDRNRSMVLRAQEEEELEGEEGQDAVDEEQQRARDAAAWSNSAMVEIQSLSKRIQLSAKGIEVFEDGTVKNSLSKYLLQSLCVELLDLATLYLASITKDSNTTNPPTTPSKNAEETRFRLQEAYSEHHSQTEAFSAGKGPFLLPSNDATILLAELIPKDQVDPLKKLRKLTAGSGKEKNLTEYLNVWIALVNNSTSRLEKVEITGADDSTKLSEHLEELRRVLVGIEPQIDSGALMLHIVTLIAFQSWTGHMLHASGKYVPRILRQLRSTIDQQQDQELSGSAGSQLGLLEKMMSQVMSSIKQTQDESESGSEQDAKQLCQSVHELGIDLTKC</sequence>
<evidence type="ECO:0000256" key="1">
    <source>
        <dbReference type="ARBA" id="ARBA00010789"/>
    </source>
</evidence>
<dbReference type="PANTHER" id="PTHR31057:SF0">
    <property type="entry name" value="E3 UFM1-PROTEIN LIGASE 1"/>
    <property type="match status" value="1"/>
</dbReference>
<evidence type="ECO:0000313" key="9">
    <source>
        <dbReference type="Proteomes" id="UP000823405"/>
    </source>
</evidence>
<keyword evidence="2" id="KW-0808">Transferase</keyword>
<evidence type="ECO:0000313" key="8">
    <source>
        <dbReference type="EMBL" id="KAG0311959.1"/>
    </source>
</evidence>
<dbReference type="Pfam" id="PF23659">
    <property type="entry name" value="UFL1"/>
    <property type="match status" value="1"/>
</dbReference>
<feature type="compositionally biased region" description="Polar residues" evidence="4">
    <location>
        <begin position="360"/>
        <end position="369"/>
    </location>
</feature>
<dbReference type="GO" id="GO:1990592">
    <property type="term" value="P:protein K69-linked ufmylation"/>
    <property type="evidence" value="ECO:0007669"/>
    <property type="project" value="TreeGrafter"/>
</dbReference>
<evidence type="ECO:0000256" key="2">
    <source>
        <dbReference type="ARBA" id="ARBA00022679"/>
    </source>
</evidence>
<dbReference type="InterPro" id="IPR056761">
    <property type="entry name" value="Ufl1-like_C"/>
</dbReference>
<dbReference type="OrthoDB" id="10258297at2759"/>
<feature type="domain" description="E3 UFM1-protein ligase 1-like N-terminal" evidence="5">
    <location>
        <begin position="22"/>
        <end position="282"/>
    </location>
</feature>
<keyword evidence="9" id="KW-1185">Reference proteome</keyword>
<evidence type="ECO:0000256" key="4">
    <source>
        <dbReference type="SAM" id="MobiDB-lite"/>
    </source>
</evidence>
<dbReference type="GO" id="GO:0032434">
    <property type="term" value="P:regulation of proteasomal ubiquitin-dependent protein catabolic process"/>
    <property type="evidence" value="ECO:0007669"/>
    <property type="project" value="TreeGrafter"/>
</dbReference>
<organism evidence="8 9">
    <name type="scientific">Linnemannia gamsii</name>
    <dbReference type="NCBI Taxonomy" id="64522"/>
    <lineage>
        <taxon>Eukaryota</taxon>
        <taxon>Fungi</taxon>
        <taxon>Fungi incertae sedis</taxon>
        <taxon>Mucoromycota</taxon>
        <taxon>Mortierellomycotina</taxon>
        <taxon>Mortierellomycetes</taxon>
        <taxon>Mortierellales</taxon>
        <taxon>Mortierellaceae</taxon>
        <taxon>Linnemannia</taxon>
    </lineage>
</organism>
<feature type="domain" description="E3 UFM1-protein ligase-like C-terminal" evidence="7">
    <location>
        <begin position="757"/>
        <end position="848"/>
    </location>
</feature>
<dbReference type="Pfam" id="PF09743">
    <property type="entry name" value="E3_UFM1_ligase"/>
    <property type="match status" value="1"/>
</dbReference>